<keyword evidence="2" id="KW-1185">Reference proteome</keyword>
<name>A0A183AW78_9TREM</name>
<evidence type="ECO:0000313" key="1">
    <source>
        <dbReference type="EMBL" id="VDP88198.1"/>
    </source>
</evidence>
<proteinExistence type="predicted"/>
<organism evidence="3">
    <name type="scientific">Echinostoma caproni</name>
    <dbReference type="NCBI Taxonomy" id="27848"/>
    <lineage>
        <taxon>Eukaryota</taxon>
        <taxon>Metazoa</taxon>
        <taxon>Spiralia</taxon>
        <taxon>Lophotrochozoa</taxon>
        <taxon>Platyhelminthes</taxon>
        <taxon>Trematoda</taxon>
        <taxon>Digenea</taxon>
        <taxon>Plagiorchiida</taxon>
        <taxon>Echinostomata</taxon>
        <taxon>Echinostomatoidea</taxon>
        <taxon>Echinostomatidae</taxon>
        <taxon>Echinostoma</taxon>
    </lineage>
</organism>
<reference evidence="3" key="1">
    <citation type="submission" date="2016-06" db="UniProtKB">
        <authorList>
            <consortium name="WormBaseParasite"/>
        </authorList>
    </citation>
    <scope>IDENTIFICATION</scope>
</reference>
<accession>A0A183AW78</accession>
<evidence type="ECO:0000313" key="2">
    <source>
        <dbReference type="Proteomes" id="UP000272942"/>
    </source>
</evidence>
<dbReference type="WBParaSite" id="ECPE_0001124801-mRNA-1">
    <property type="protein sequence ID" value="ECPE_0001124801-mRNA-1"/>
    <property type="gene ID" value="ECPE_0001124801"/>
</dbReference>
<dbReference type="AlphaFoldDB" id="A0A183AW78"/>
<gene>
    <name evidence="1" type="ORF">ECPE_LOCUS11213</name>
</gene>
<sequence>MWFAKASGGGGSVLKDGTRVAHMTTTELPAPVTMAFALQTPEIQLMDSRRCWDVWIESCIFVLHVGG</sequence>
<dbReference type="EMBL" id="UZAN01050399">
    <property type="protein sequence ID" value="VDP88198.1"/>
    <property type="molecule type" value="Genomic_DNA"/>
</dbReference>
<protein>
    <submittedName>
        <fullName evidence="1 3">Uncharacterized protein</fullName>
    </submittedName>
</protein>
<dbReference type="Proteomes" id="UP000272942">
    <property type="component" value="Unassembled WGS sequence"/>
</dbReference>
<evidence type="ECO:0000313" key="3">
    <source>
        <dbReference type="WBParaSite" id="ECPE_0001124801-mRNA-1"/>
    </source>
</evidence>
<reference evidence="1 2" key="2">
    <citation type="submission" date="2018-11" db="EMBL/GenBank/DDBJ databases">
        <authorList>
            <consortium name="Pathogen Informatics"/>
        </authorList>
    </citation>
    <scope>NUCLEOTIDE SEQUENCE [LARGE SCALE GENOMIC DNA]</scope>
    <source>
        <strain evidence="1 2">Egypt</strain>
    </source>
</reference>